<keyword evidence="5" id="KW-1185">Reference proteome</keyword>
<reference evidence="5" key="1">
    <citation type="journal article" date="2019" name="Int. J. Syst. Evol. Microbiol.">
        <title>The Global Catalogue of Microorganisms (GCM) 10K type strain sequencing project: providing services to taxonomists for standard genome sequencing and annotation.</title>
        <authorList>
            <consortium name="The Broad Institute Genomics Platform"/>
            <consortium name="The Broad Institute Genome Sequencing Center for Infectious Disease"/>
            <person name="Wu L."/>
            <person name="Ma J."/>
        </authorList>
    </citation>
    <scope>NUCLEOTIDE SEQUENCE [LARGE SCALE GENOMIC DNA]</scope>
    <source>
        <strain evidence="5">CECT 7131</strain>
    </source>
</reference>
<keyword evidence="2" id="KW-1277">Toxin-antitoxin system</keyword>
<comment type="caution">
    <text evidence="4">The sequence shown here is derived from an EMBL/GenBank/DDBJ whole genome shotgun (WGS) entry which is preliminary data.</text>
</comment>
<evidence type="ECO:0000256" key="3">
    <source>
        <dbReference type="SAM" id="Coils"/>
    </source>
</evidence>
<dbReference type="PANTHER" id="PTHR36582:SF2">
    <property type="entry name" value="ANTITOXIN PARD"/>
    <property type="match status" value="1"/>
</dbReference>
<keyword evidence="3" id="KW-0175">Coiled coil</keyword>
<feature type="coiled-coil region" evidence="3">
    <location>
        <begin position="37"/>
        <end position="86"/>
    </location>
</feature>
<evidence type="ECO:0000256" key="1">
    <source>
        <dbReference type="ARBA" id="ARBA00008580"/>
    </source>
</evidence>
<dbReference type="NCBIfam" id="TIGR02606">
    <property type="entry name" value="antidote_CC2985"/>
    <property type="match status" value="1"/>
</dbReference>
<dbReference type="InterPro" id="IPR010985">
    <property type="entry name" value="Ribbon_hlx_hlx"/>
</dbReference>
<dbReference type="InterPro" id="IPR038296">
    <property type="entry name" value="ParD_sf"/>
</dbReference>
<dbReference type="Gene3D" id="6.10.10.120">
    <property type="entry name" value="Antitoxin ParD1-like"/>
    <property type="match status" value="1"/>
</dbReference>
<dbReference type="PANTHER" id="PTHR36582">
    <property type="entry name" value="ANTITOXIN PARD"/>
    <property type="match status" value="1"/>
</dbReference>
<organism evidence="4 5">
    <name type="scientific">Paeniroseomonas aquatica</name>
    <dbReference type="NCBI Taxonomy" id="373043"/>
    <lineage>
        <taxon>Bacteria</taxon>
        <taxon>Pseudomonadati</taxon>
        <taxon>Pseudomonadota</taxon>
        <taxon>Alphaproteobacteria</taxon>
        <taxon>Acetobacterales</taxon>
        <taxon>Acetobacteraceae</taxon>
        <taxon>Paeniroseomonas</taxon>
    </lineage>
</organism>
<dbReference type="SUPFAM" id="SSF47598">
    <property type="entry name" value="Ribbon-helix-helix"/>
    <property type="match status" value="1"/>
</dbReference>
<name>A0ABT8AAR5_9PROT</name>
<proteinExistence type="inferred from homology"/>
<evidence type="ECO:0000313" key="4">
    <source>
        <dbReference type="EMBL" id="MDN3566809.1"/>
    </source>
</evidence>
<accession>A0ABT8AAR5</accession>
<dbReference type="Proteomes" id="UP001529369">
    <property type="component" value="Unassembled WGS sequence"/>
</dbReference>
<evidence type="ECO:0000313" key="5">
    <source>
        <dbReference type="Proteomes" id="UP001529369"/>
    </source>
</evidence>
<evidence type="ECO:0000256" key="2">
    <source>
        <dbReference type="ARBA" id="ARBA00022649"/>
    </source>
</evidence>
<dbReference type="InterPro" id="IPR022789">
    <property type="entry name" value="ParD"/>
</dbReference>
<dbReference type="RefSeq" id="WP_290318764.1">
    <property type="nucleotide sequence ID" value="NZ_JAUFPN010000182.1"/>
</dbReference>
<dbReference type="Pfam" id="PF03693">
    <property type="entry name" value="ParD_antitoxin"/>
    <property type="match status" value="1"/>
</dbReference>
<comment type="similarity">
    <text evidence="1">Belongs to the ParD antitoxin family.</text>
</comment>
<dbReference type="EMBL" id="JAUFPN010000182">
    <property type="protein sequence ID" value="MDN3566809.1"/>
    <property type="molecule type" value="Genomic_DNA"/>
</dbReference>
<gene>
    <name evidence="4" type="ORF">QWZ14_20730</name>
</gene>
<protein>
    <submittedName>
        <fullName evidence="4">Type II toxin-antitoxin system ParD family antitoxin</fullName>
    </submittedName>
</protein>
<sequence>MPNVSLTPELNRFAEGCVAAGRYNNVSEVVRAALRLLQEREEQRAAFTSMLDEAEADVAAGRVYELDEVMAEMDEVIAAAEAAQARKA</sequence>